<comment type="caution">
    <text evidence="2">The sequence shown here is derived from an EMBL/GenBank/DDBJ whole genome shotgun (WGS) entry which is preliminary data.</text>
</comment>
<keyword evidence="1" id="KW-0732">Signal</keyword>
<dbReference type="InterPro" id="IPR031100">
    <property type="entry name" value="LOG_fam"/>
</dbReference>
<evidence type="ECO:0000313" key="2">
    <source>
        <dbReference type="EMBL" id="KAG6379214.1"/>
    </source>
</evidence>
<dbReference type="Proteomes" id="UP000683000">
    <property type="component" value="Unassembled WGS sequence"/>
</dbReference>
<dbReference type="GO" id="GO:0009691">
    <property type="term" value="P:cytokinin biosynthetic process"/>
    <property type="evidence" value="ECO:0007669"/>
    <property type="project" value="InterPro"/>
</dbReference>
<dbReference type="Gene3D" id="3.40.50.450">
    <property type="match status" value="1"/>
</dbReference>
<feature type="signal peptide" evidence="1">
    <location>
        <begin position="1"/>
        <end position="16"/>
    </location>
</feature>
<evidence type="ECO:0000256" key="1">
    <source>
        <dbReference type="SAM" id="SignalP"/>
    </source>
</evidence>
<dbReference type="NCBIfam" id="TIGR00730">
    <property type="entry name" value="Rossman fold protein, TIGR00730 family"/>
    <property type="match status" value="1"/>
</dbReference>
<dbReference type="Pfam" id="PF03641">
    <property type="entry name" value="Lysine_decarbox"/>
    <property type="match status" value="1"/>
</dbReference>
<name>A0A8I2YWB4_9AGAM</name>
<keyword evidence="3" id="KW-1185">Reference proteome</keyword>
<reference evidence="2" key="1">
    <citation type="submission" date="2021-03" db="EMBL/GenBank/DDBJ databases">
        <title>Evolutionary innovations through gain and loss of genes in the ectomycorrhizal Boletales.</title>
        <authorList>
            <person name="Wu G."/>
            <person name="Miyauchi S."/>
            <person name="Morin E."/>
            <person name="Yang Z.-L."/>
            <person name="Xu J."/>
            <person name="Martin F.M."/>
        </authorList>
    </citation>
    <scope>NUCLEOTIDE SEQUENCE</scope>
    <source>
        <strain evidence="2">BR01</strain>
    </source>
</reference>
<evidence type="ECO:0000313" key="3">
    <source>
        <dbReference type="Proteomes" id="UP000683000"/>
    </source>
</evidence>
<dbReference type="SUPFAM" id="SSF102405">
    <property type="entry name" value="MCP/YpsA-like"/>
    <property type="match status" value="1"/>
</dbReference>
<organism evidence="2 3">
    <name type="scientific">Boletus reticuloceps</name>
    <dbReference type="NCBI Taxonomy" id="495285"/>
    <lineage>
        <taxon>Eukaryota</taxon>
        <taxon>Fungi</taxon>
        <taxon>Dikarya</taxon>
        <taxon>Basidiomycota</taxon>
        <taxon>Agaricomycotina</taxon>
        <taxon>Agaricomycetes</taxon>
        <taxon>Agaricomycetidae</taxon>
        <taxon>Boletales</taxon>
        <taxon>Boletineae</taxon>
        <taxon>Boletaceae</taxon>
        <taxon>Boletoideae</taxon>
        <taxon>Boletus</taxon>
    </lineage>
</organism>
<sequence length="338" mass="36638">MAQLLLPFNLLPPASSSSPVASDSSPIAAISSVGKSPVLEEQLELAMVAPSDSRAVAVYCAASIGHQKAFQQAAISIAHALVAANRPLVYGGGNSGIMGVVSGAVANSEGGKVTGIIPYAIHAAGGEKDKGDGHPQSNLIAEMLDEKQRGEIVVNSMHERKVEMARRSGAFIGLPGGFGTFEEILEVITWNQLNIHNKPVVLINVFSYYNPLRDLIRNGVREGFIRPENEKLVVFIDGPADHTAHETFDWGRAAVDAIDAWEHGKVRTLPFYWNKDEDTSDMTHVDAHVHRKGNVDIPGEKAKVEHIETIGLSTLPGLKLTHSWFKRVWHVRSRSGRV</sequence>
<dbReference type="PANTHER" id="PTHR31223">
    <property type="entry name" value="LOG FAMILY PROTEIN YJL055W"/>
    <property type="match status" value="1"/>
</dbReference>
<protein>
    <submittedName>
        <fullName evidence="2">Uncharacterized protein</fullName>
    </submittedName>
</protein>
<dbReference type="OrthoDB" id="414463at2759"/>
<dbReference type="GO" id="GO:0016799">
    <property type="term" value="F:hydrolase activity, hydrolyzing N-glycosyl compounds"/>
    <property type="evidence" value="ECO:0007669"/>
    <property type="project" value="TreeGrafter"/>
</dbReference>
<proteinExistence type="predicted"/>
<dbReference type="PANTHER" id="PTHR31223:SF70">
    <property type="entry name" value="LOG FAMILY PROTEIN YJL055W"/>
    <property type="match status" value="1"/>
</dbReference>
<accession>A0A8I2YWB4</accession>
<dbReference type="GO" id="GO:0005829">
    <property type="term" value="C:cytosol"/>
    <property type="evidence" value="ECO:0007669"/>
    <property type="project" value="TreeGrafter"/>
</dbReference>
<gene>
    <name evidence="2" type="ORF">JVT61DRAFT_11662</name>
</gene>
<dbReference type="InterPro" id="IPR005269">
    <property type="entry name" value="LOG"/>
</dbReference>
<dbReference type="AlphaFoldDB" id="A0A8I2YWB4"/>
<feature type="chain" id="PRO_5034004724" evidence="1">
    <location>
        <begin position="17"/>
        <end position="338"/>
    </location>
</feature>
<dbReference type="EMBL" id="JAGFBS010000005">
    <property type="protein sequence ID" value="KAG6379214.1"/>
    <property type="molecule type" value="Genomic_DNA"/>
</dbReference>